<reference evidence="3" key="1">
    <citation type="submission" date="2018-02" db="EMBL/GenBank/DDBJ databases">
        <authorList>
            <person name="Moore K."/>
            <person name="Momper L."/>
        </authorList>
    </citation>
    <scope>NUCLEOTIDE SEQUENCE [LARGE SCALE GENOMIC DNA]</scope>
    <source>
        <strain evidence="3">ULC18</strain>
    </source>
</reference>
<dbReference type="PANTHER" id="PTHR46832">
    <property type="entry name" value="5'-METHYLTHIOADENOSINE/S-ADENOSYLHOMOCYSTEINE NUCLEOSIDASE"/>
    <property type="match status" value="1"/>
</dbReference>
<dbReference type="InterPro" id="IPR035994">
    <property type="entry name" value="Nucleoside_phosphorylase_sf"/>
</dbReference>
<dbReference type="Proteomes" id="UP000239576">
    <property type="component" value="Unassembled WGS sequence"/>
</dbReference>
<dbReference type="Gene3D" id="3.40.50.1580">
    <property type="entry name" value="Nucleoside phosphorylase domain"/>
    <property type="match status" value="1"/>
</dbReference>
<dbReference type="GO" id="GO:0005829">
    <property type="term" value="C:cytosol"/>
    <property type="evidence" value="ECO:0007669"/>
    <property type="project" value="TreeGrafter"/>
</dbReference>
<comment type="caution">
    <text evidence="2">The sequence shown here is derived from an EMBL/GenBank/DDBJ whole genome shotgun (WGS) entry which is preliminary data.</text>
</comment>
<evidence type="ECO:0000259" key="1">
    <source>
        <dbReference type="Pfam" id="PF01048"/>
    </source>
</evidence>
<dbReference type="OrthoDB" id="529685at2"/>
<evidence type="ECO:0000313" key="3">
    <source>
        <dbReference type="Proteomes" id="UP000239576"/>
    </source>
</evidence>
<dbReference type="PANTHER" id="PTHR46832:SF1">
    <property type="entry name" value="5'-METHYLTHIOADENOSINE_S-ADENOSYLHOMOCYSTEINE NUCLEOSIDASE"/>
    <property type="match status" value="1"/>
</dbReference>
<dbReference type="AlphaFoldDB" id="A0A2T1ED46"/>
<dbReference type="SUPFAM" id="SSF53167">
    <property type="entry name" value="Purine and uridine phosphorylases"/>
    <property type="match status" value="1"/>
</dbReference>
<organism evidence="2 3">
    <name type="scientific">Stenomitos frigidus ULC18</name>
    <dbReference type="NCBI Taxonomy" id="2107698"/>
    <lineage>
        <taxon>Bacteria</taxon>
        <taxon>Bacillati</taxon>
        <taxon>Cyanobacteriota</taxon>
        <taxon>Cyanophyceae</taxon>
        <taxon>Leptolyngbyales</taxon>
        <taxon>Leptolyngbyaceae</taxon>
        <taxon>Stenomitos</taxon>
    </lineage>
</organism>
<dbReference type="GO" id="GO:0009116">
    <property type="term" value="P:nucleoside metabolic process"/>
    <property type="evidence" value="ECO:0007669"/>
    <property type="project" value="InterPro"/>
</dbReference>
<dbReference type="RefSeq" id="WP_106255850.1">
    <property type="nucleotide sequence ID" value="NZ_CAWNSW010000047.1"/>
</dbReference>
<name>A0A2T1ED46_9CYAN</name>
<evidence type="ECO:0000313" key="2">
    <source>
        <dbReference type="EMBL" id="PSB30677.1"/>
    </source>
</evidence>
<dbReference type="EMBL" id="PVWK01000049">
    <property type="protein sequence ID" value="PSB30677.1"/>
    <property type="molecule type" value="Genomic_DNA"/>
</dbReference>
<dbReference type="GO" id="GO:0008930">
    <property type="term" value="F:methylthioadenosine nucleosidase activity"/>
    <property type="evidence" value="ECO:0007669"/>
    <property type="project" value="TreeGrafter"/>
</dbReference>
<reference evidence="2 3" key="2">
    <citation type="submission" date="2018-03" db="EMBL/GenBank/DDBJ databases">
        <title>The ancient ancestry and fast evolution of plastids.</title>
        <authorList>
            <person name="Moore K.R."/>
            <person name="Magnabosco C."/>
            <person name="Momper L."/>
            <person name="Gold D.A."/>
            <person name="Bosak T."/>
            <person name="Fournier G.P."/>
        </authorList>
    </citation>
    <scope>NUCLEOTIDE SEQUENCE [LARGE SCALE GENOMIC DNA]</scope>
    <source>
        <strain evidence="2 3">ULC18</strain>
    </source>
</reference>
<dbReference type="GO" id="GO:0019284">
    <property type="term" value="P:L-methionine salvage from S-adenosylmethionine"/>
    <property type="evidence" value="ECO:0007669"/>
    <property type="project" value="TreeGrafter"/>
</dbReference>
<dbReference type="GO" id="GO:0008782">
    <property type="term" value="F:adenosylhomocysteine nucleosidase activity"/>
    <property type="evidence" value="ECO:0007669"/>
    <property type="project" value="TreeGrafter"/>
</dbReference>
<feature type="domain" description="Nucleoside phosphorylase" evidence="1">
    <location>
        <begin position="33"/>
        <end position="169"/>
    </location>
</feature>
<keyword evidence="3" id="KW-1185">Reference proteome</keyword>
<protein>
    <submittedName>
        <fullName evidence="2">Phosphorylase</fullName>
    </submittedName>
</protein>
<dbReference type="InterPro" id="IPR000845">
    <property type="entry name" value="Nucleoside_phosphorylase_d"/>
</dbReference>
<sequence length="227" mass="24237">MIDLILVPQGAEYQAVRRGIRGATAPIVVPIPVGPAPLSRFLQALQQRQPMVPGQALLVMGLCGGLTQHQAIGDIVFYRECINRAEPPTLLPCDAALTERLQSTLIQKARLVRALTSDRLVSSAQEKHQLAQQYSADVVDMEGFAALESLQQAGVTVAMLRVISDNAQHALPTLTNAISADGALRPLPLALGMMRQPIAAARLVRGSLKGLKTLQAVTKQLCSGKSP</sequence>
<accession>A0A2T1ED46</accession>
<gene>
    <name evidence="2" type="ORF">C7B82_08375</name>
</gene>
<dbReference type="Pfam" id="PF01048">
    <property type="entry name" value="PNP_UDP_1"/>
    <property type="match status" value="1"/>
</dbReference>
<proteinExistence type="predicted"/>